<dbReference type="InterPro" id="IPR039340">
    <property type="entry name" value="Tfc4/TFIIIC-102/Sfc4"/>
</dbReference>
<dbReference type="AlphaFoldDB" id="A0A445JVX5"/>
<dbReference type="GO" id="GO:0000127">
    <property type="term" value="C:transcription factor TFIIIC complex"/>
    <property type="evidence" value="ECO:0007669"/>
    <property type="project" value="TreeGrafter"/>
</dbReference>
<dbReference type="InterPro" id="IPR011990">
    <property type="entry name" value="TPR-like_helical_dom_sf"/>
</dbReference>
<dbReference type="PANTHER" id="PTHR23082:SF0">
    <property type="entry name" value="GENERAL TRANSCRIPTION FACTOR 3C POLYPEPTIDE 3"/>
    <property type="match status" value="1"/>
</dbReference>
<comment type="caution">
    <text evidence="1">The sequence shown here is derived from an EMBL/GenBank/DDBJ whole genome shotgun (WGS) entry which is preliminary data.</text>
</comment>
<reference evidence="1 2" key="1">
    <citation type="submission" date="2018-09" db="EMBL/GenBank/DDBJ databases">
        <title>A high-quality reference genome of wild soybean provides a powerful tool to mine soybean genomes.</title>
        <authorList>
            <person name="Xie M."/>
            <person name="Chung C.Y.L."/>
            <person name="Li M.-W."/>
            <person name="Wong F.-L."/>
            <person name="Chan T.-F."/>
            <person name="Lam H.-M."/>
        </authorList>
    </citation>
    <scope>NUCLEOTIDE SEQUENCE [LARGE SCALE GENOMIC DNA]</scope>
    <source>
        <strain evidence="2">cv. W05</strain>
        <tissue evidence="1">Hypocotyl of etiolated seedlings</tissue>
    </source>
</reference>
<name>A0A445JVX5_GLYSO</name>
<accession>A0A445JVX5</accession>
<proteinExistence type="predicted"/>
<dbReference type="Proteomes" id="UP000289340">
    <property type="component" value="Chromosome 7"/>
</dbReference>
<dbReference type="EMBL" id="QZWG01000007">
    <property type="protein sequence ID" value="RZC02641.1"/>
    <property type="molecule type" value="Genomic_DNA"/>
</dbReference>
<gene>
    <name evidence="1" type="ORF">D0Y65_017666</name>
</gene>
<keyword evidence="2" id="KW-1185">Reference proteome</keyword>
<sequence length="248" mass="28098">MHALILNSAVRNSLVTELRIFFKCREQGYVDQAGYCLMKAIKADPKDVTFRGHLARLFAELGHYQRAALKAAAKFYKKCGQVEYSVRILEDYMKSQPDGANASVVDLLGTILMETKAHDRALQHIEQAQAVNARKELPLNLKIKAGICHAHLGNMEMAQVLFNDLKPEKASKHVDLVTEAADSLVGLEHYNPALNYYLMLEGNIEKENDFLCLKIARCYISLKERSQAILFHSKGKLQVWFHTFFLGE</sequence>
<dbReference type="Gene3D" id="1.25.40.10">
    <property type="entry name" value="Tetratricopeptide repeat domain"/>
    <property type="match status" value="1"/>
</dbReference>
<protein>
    <submittedName>
        <fullName evidence="1">Uncharacterized protein</fullName>
    </submittedName>
</protein>
<evidence type="ECO:0000313" key="2">
    <source>
        <dbReference type="Proteomes" id="UP000289340"/>
    </source>
</evidence>
<dbReference type="PANTHER" id="PTHR23082">
    <property type="entry name" value="TRANSCRIPTION INITIATION FACTOR IIIC TFIIIC , POLYPEPTIDE 3-RELATED"/>
    <property type="match status" value="1"/>
</dbReference>
<dbReference type="GO" id="GO:0006383">
    <property type="term" value="P:transcription by RNA polymerase III"/>
    <property type="evidence" value="ECO:0007669"/>
    <property type="project" value="InterPro"/>
</dbReference>
<organism evidence="1 2">
    <name type="scientific">Glycine soja</name>
    <name type="common">Wild soybean</name>
    <dbReference type="NCBI Taxonomy" id="3848"/>
    <lineage>
        <taxon>Eukaryota</taxon>
        <taxon>Viridiplantae</taxon>
        <taxon>Streptophyta</taxon>
        <taxon>Embryophyta</taxon>
        <taxon>Tracheophyta</taxon>
        <taxon>Spermatophyta</taxon>
        <taxon>Magnoliopsida</taxon>
        <taxon>eudicotyledons</taxon>
        <taxon>Gunneridae</taxon>
        <taxon>Pentapetalae</taxon>
        <taxon>rosids</taxon>
        <taxon>fabids</taxon>
        <taxon>Fabales</taxon>
        <taxon>Fabaceae</taxon>
        <taxon>Papilionoideae</taxon>
        <taxon>50 kb inversion clade</taxon>
        <taxon>NPAAA clade</taxon>
        <taxon>indigoferoid/millettioid clade</taxon>
        <taxon>Phaseoleae</taxon>
        <taxon>Glycine</taxon>
        <taxon>Glycine subgen. Soja</taxon>
    </lineage>
</organism>
<evidence type="ECO:0000313" key="1">
    <source>
        <dbReference type="EMBL" id="RZC02641.1"/>
    </source>
</evidence>
<dbReference type="SUPFAM" id="SSF48452">
    <property type="entry name" value="TPR-like"/>
    <property type="match status" value="1"/>
</dbReference>